<protein>
    <recommendedName>
        <fullName evidence="5">Glycoside hydrolase family 5 C-terminal domain-containing protein</fullName>
    </recommendedName>
</protein>
<keyword evidence="4" id="KW-0472">Membrane</keyword>
<evidence type="ECO:0000256" key="2">
    <source>
        <dbReference type="ARBA" id="ARBA00022801"/>
    </source>
</evidence>
<keyword evidence="7" id="KW-1185">Reference proteome</keyword>
<dbReference type="PANTHER" id="PTHR31308:SF5">
    <property type="entry name" value="ERGOSTERYL-BETA-GLUCOSIDASE"/>
    <property type="match status" value="1"/>
</dbReference>
<organism evidence="6 7">
    <name type="scientific">Malassezia furfur</name>
    <name type="common">Pityriasis versicolor infection agent</name>
    <name type="synonym">Pityrosporum furfur</name>
    <dbReference type="NCBI Taxonomy" id="55194"/>
    <lineage>
        <taxon>Eukaryota</taxon>
        <taxon>Fungi</taxon>
        <taxon>Dikarya</taxon>
        <taxon>Basidiomycota</taxon>
        <taxon>Ustilaginomycotina</taxon>
        <taxon>Malasseziomycetes</taxon>
        <taxon>Malasseziales</taxon>
        <taxon>Malasseziaceae</taxon>
        <taxon>Malassezia</taxon>
    </lineage>
</organism>
<feature type="transmembrane region" description="Helical" evidence="4">
    <location>
        <begin position="599"/>
        <end position="617"/>
    </location>
</feature>
<dbReference type="InterPro" id="IPR013780">
    <property type="entry name" value="Glyco_hydro_b"/>
</dbReference>
<proteinExistence type="inferred from homology"/>
<keyword evidence="4" id="KW-0812">Transmembrane</keyword>
<dbReference type="EMBL" id="CP046237">
    <property type="protein sequence ID" value="WFD49286.1"/>
    <property type="molecule type" value="Genomic_DNA"/>
</dbReference>
<dbReference type="Gene3D" id="3.20.20.80">
    <property type="entry name" value="Glycosidases"/>
    <property type="match status" value="1"/>
</dbReference>
<comment type="similarity">
    <text evidence="1">Belongs to the glycosyl hydrolase 5 (cellulase A) family.</text>
</comment>
<dbReference type="InterPro" id="IPR041036">
    <property type="entry name" value="GH5_C"/>
</dbReference>
<keyword evidence="2" id="KW-0378">Hydrolase</keyword>
<evidence type="ECO:0000256" key="3">
    <source>
        <dbReference type="ARBA" id="ARBA00023295"/>
    </source>
</evidence>
<dbReference type="Proteomes" id="UP000818624">
    <property type="component" value="Chromosome 4"/>
</dbReference>
<feature type="domain" description="Glycoside hydrolase family 5 C-terminal" evidence="5">
    <location>
        <begin position="500"/>
        <end position="585"/>
    </location>
</feature>
<gene>
    <name evidence="6" type="ORF">GLX27_003966</name>
</gene>
<name>A0ABY8EUV2_MALFU</name>
<sequence length="618" mass="68622">MDEFGLKCIVCAHQDVWSRLCGGSGAPGWTLEAAGLDPRRLNATATALVPDAGGEALASVPPAGKEEPTGPFNWPSGYQKMAPATMATLFWGGRTFAPNLCLATDHAGRAQPENIQDFLQASYIEAFAQLAEALRSCPALAGFDLMNEPHRGYINLYSFDRWCYETDLHIGHYPSALESFALGDGHAQDIPFYVKSWPFPSRMSHRTHIAPPSRVWIDRAAAPFPSTRRSDGCVWREHGVWAWNEKNQKPVVLQADYFSVDPRPGHGRRRVEFYRDFYAPFVEALAERLHRIAPTALLLVEPIPNEFMPRWGVGAKPLGTASDPVIPDAQPANLVYGPHFYDLNVLFFKAYRGMSVNVQGLSRGMFILCALYFGARGLARNYYHQLRQLTQRGYAALGYVPIVVGEVGIPFDVNDTLRRTPGVYDVQRTLLSALVSGLERNLISFTLWNYNPANTVAHGDGWNQEDFSLVNFETHAADRQNARAHETVYRGGRALDAVLRPYACKIAGVPVSTAWDASRRTLRFSWRNGPEECRAATEVYVPDYVFREHAPHVQLSDGTYKYVPEEQTLYIYHAVHTPGAVHHVTLQGAGGARDSMQGIMLLAALCALLVAVLAYRAA</sequence>
<keyword evidence="3" id="KW-0326">Glycosidase</keyword>
<dbReference type="Pfam" id="PF18564">
    <property type="entry name" value="Glyco_hydro_5_C"/>
    <property type="match status" value="1"/>
</dbReference>
<evidence type="ECO:0000256" key="1">
    <source>
        <dbReference type="ARBA" id="ARBA00005641"/>
    </source>
</evidence>
<evidence type="ECO:0000313" key="6">
    <source>
        <dbReference type="EMBL" id="WFD49286.1"/>
    </source>
</evidence>
<evidence type="ECO:0000259" key="5">
    <source>
        <dbReference type="Pfam" id="PF18564"/>
    </source>
</evidence>
<dbReference type="PANTHER" id="PTHR31308">
    <property type="match status" value="1"/>
</dbReference>
<reference evidence="6 7" key="1">
    <citation type="journal article" date="2020" name="Elife">
        <title>Loss of centromere function drives karyotype evolution in closely related Malassezia species.</title>
        <authorList>
            <person name="Sankaranarayanan S.R."/>
            <person name="Ianiri G."/>
            <person name="Coelho M.A."/>
            <person name="Reza M.H."/>
            <person name="Thimmappa B.C."/>
            <person name="Ganguly P."/>
            <person name="Vadnala R.N."/>
            <person name="Sun S."/>
            <person name="Siddharthan R."/>
            <person name="Tellgren-Roth C."/>
            <person name="Dawson T.L."/>
            <person name="Heitman J."/>
            <person name="Sanyal K."/>
        </authorList>
    </citation>
    <scope>NUCLEOTIDE SEQUENCE [LARGE SCALE GENOMIC DNA]</scope>
    <source>
        <strain evidence="6">CBS14141</strain>
    </source>
</reference>
<dbReference type="InterPro" id="IPR017853">
    <property type="entry name" value="GH"/>
</dbReference>
<dbReference type="SUPFAM" id="SSF51445">
    <property type="entry name" value="(Trans)glycosidases"/>
    <property type="match status" value="2"/>
</dbReference>
<evidence type="ECO:0000256" key="4">
    <source>
        <dbReference type="SAM" id="Phobius"/>
    </source>
</evidence>
<evidence type="ECO:0000313" key="7">
    <source>
        <dbReference type="Proteomes" id="UP000818624"/>
    </source>
</evidence>
<dbReference type="Gene3D" id="2.60.40.1180">
    <property type="entry name" value="Golgi alpha-mannosidase II"/>
    <property type="match status" value="1"/>
</dbReference>
<keyword evidence="4" id="KW-1133">Transmembrane helix</keyword>
<accession>A0ABY8EUV2</accession>
<dbReference type="InterPro" id="IPR052066">
    <property type="entry name" value="Glycosphingolipid_Hydrolases"/>
</dbReference>